<sequence length="242" mass="25595">MKAIVTGHSRGLGAAIAAELMQRGVAVLGLARRRNETLAQQWPALLQQQVIDLADPRQLLSWLDGDALSAFLADEAELLLINNAATIQPSGALQHQGTQDIAQAVMLNVGAALMLSARLATLAQARSGGECRILHLSSGAGREAYPGWSVYGASKAALDHHARAVAQDASPGLRICSVAPGVIDTDMQAELRDLPAERFALRELFLCLHAQGQLAAPATCARHLMDFLLAEDFGQQPVASLA</sequence>
<evidence type="ECO:0000313" key="6">
    <source>
        <dbReference type="Proteomes" id="UP000501648"/>
    </source>
</evidence>
<evidence type="ECO:0000256" key="2">
    <source>
        <dbReference type="ARBA" id="ARBA00022490"/>
    </source>
</evidence>
<dbReference type="EMBL" id="CP008956">
    <property type="protein sequence ID" value="QJQ01265.1"/>
    <property type="molecule type" value="Genomic_DNA"/>
</dbReference>
<dbReference type="Pfam" id="PF00106">
    <property type="entry name" value="adh_short"/>
    <property type="match status" value="1"/>
</dbReference>
<evidence type="ECO:0000313" key="5">
    <source>
        <dbReference type="EMBL" id="QJQ01265.1"/>
    </source>
</evidence>
<organism evidence="5 6">
    <name type="scientific">Herbaspirillum rubrisubalbicans Os34</name>
    <dbReference type="NCBI Taxonomy" id="1235827"/>
    <lineage>
        <taxon>Bacteria</taxon>
        <taxon>Pseudomonadati</taxon>
        <taxon>Pseudomonadota</taxon>
        <taxon>Betaproteobacteria</taxon>
        <taxon>Burkholderiales</taxon>
        <taxon>Oxalobacteraceae</taxon>
        <taxon>Herbaspirillum</taxon>
    </lineage>
</organism>
<dbReference type="PRINTS" id="PR00081">
    <property type="entry name" value="GDHRDH"/>
</dbReference>
<keyword evidence="3" id="KW-0521">NADP</keyword>
<protein>
    <submittedName>
        <fullName evidence="5">SDR family oxidoreductase</fullName>
    </submittedName>
</protein>
<dbReference type="InterPro" id="IPR036291">
    <property type="entry name" value="NAD(P)-bd_dom_sf"/>
</dbReference>
<reference evidence="5 6" key="1">
    <citation type="journal article" date="2012" name="J. Bacteriol.">
        <title>Genome sequence of the pathogenic Herbaspirillum seropedicae strain Os34, isolated from rice roots.</title>
        <authorList>
            <person name="Ye W."/>
            <person name="Ye S."/>
            <person name="Liu J."/>
            <person name="Chang S."/>
            <person name="Chen M."/>
            <person name="Zhu B."/>
            <person name="Guo L."/>
            <person name="An Q."/>
        </authorList>
    </citation>
    <scope>NUCLEOTIDE SEQUENCE [LARGE SCALE GENOMIC DNA]</scope>
    <source>
        <strain evidence="5 6">Os34</strain>
    </source>
</reference>
<accession>A0A6M3ZRI6</accession>
<keyword evidence="4" id="KW-0560">Oxidoreductase</keyword>
<dbReference type="InterPro" id="IPR002347">
    <property type="entry name" value="SDR_fam"/>
</dbReference>
<comment type="subcellular location">
    <subcellularLocation>
        <location evidence="1">Cytoplasm</location>
    </subcellularLocation>
</comment>
<dbReference type="Proteomes" id="UP000501648">
    <property type="component" value="Chromosome"/>
</dbReference>
<evidence type="ECO:0000256" key="1">
    <source>
        <dbReference type="ARBA" id="ARBA00004496"/>
    </source>
</evidence>
<dbReference type="GO" id="GO:0005737">
    <property type="term" value="C:cytoplasm"/>
    <property type="evidence" value="ECO:0007669"/>
    <property type="project" value="UniProtKB-SubCell"/>
</dbReference>
<dbReference type="RefSeq" id="WP_017453495.1">
    <property type="nucleotide sequence ID" value="NZ_CP008956.1"/>
</dbReference>
<dbReference type="PANTHER" id="PTHR44085">
    <property type="entry name" value="SEPIAPTERIN REDUCTASE"/>
    <property type="match status" value="1"/>
</dbReference>
<name>A0A6M3ZRI6_9BURK</name>
<dbReference type="PANTHER" id="PTHR44085:SF2">
    <property type="entry name" value="SEPIAPTERIN REDUCTASE"/>
    <property type="match status" value="1"/>
</dbReference>
<dbReference type="Gene3D" id="3.40.50.720">
    <property type="entry name" value="NAD(P)-binding Rossmann-like Domain"/>
    <property type="match status" value="1"/>
</dbReference>
<dbReference type="AlphaFoldDB" id="A0A6M3ZRI6"/>
<evidence type="ECO:0000256" key="4">
    <source>
        <dbReference type="ARBA" id="ARBA00023002"/>
    </source>
</evidence>
<dbReference type="SUPFAM" id="SSF51735">
    <property type="entry name" value="NAD(P)-binding Rossmann-fold domains"/>
    <property type="match status" value="1"/>
</dbReference>
<proteinExistence type="predicted"/>
<keyword evidence="2" id="KW-0963">Cytoplasm</keyword>
<dbReference type="GO" id="GO:0004757">
    <property type="term" value="F:sepiapterin reductase (NADP+) activity"/>
    <property type="evidence" value="ECO:0007669"/>
    <property type="project" value="TreeGrafter"/>
</dbReference>
<gene>
    <name evidence="5" type="ORF">C798_13770</name>
</gene>
<dbReference type="InterPro" id="IPR051721">
    <property type="entry name" value="Biopterin_syn/organic_redct"/>
</dbReference>
<evidence type="ECO:0000256" key="3">
    <source>
        <dbReference type="ARBA" id="ARBA00022857"/>
    </source>
</evidence>
<dbReference type="GO" id="GO:0006729">
    <property type="term" value="P:tetrahydrobiopterin biosynthetic process"/>
    <property type="evidence" value="ECO:0007669"/>
    <property type="project" value="TreeGrafter"/>
</dbReference>
<dbReference type="NCBIfam" id="NF005436">
    <property type="entry name" value="PRK07023.1"/>
    <property type="match status" value="1"/>
</dbReference>